<evidence type="ECO:0000313" key="2">
    <source>
        <dbReference type="EMBL" id="MEB3345091.1"/>
    </source>
</evidence>
<dbReference type="Pfam" id="PF12680">
    <property type="entry name" value="SnoaL_2"/>
    <property type="match status" value="1"/>
</dbReference>
<dbReference type="Proteomes" id="UP001327027">
    <property type="component" value="Unassembled WGS sequence"/>
</dbReference>
<proteinExistence type="predicted"/>
<dbReference type="EMBL" id="JAYKLX010000003">
    <property type="protein sequence ID" value="MEB3345091.1"/>
    <property type="molecule type" value="Genomic_DNA"/>
</dbReference>
<dbReference type="InterPro" id="IPR037401">
    <property type="entry name" value="SnoaL-like"/>
</dbReference>
<keyword evidence="3" id="KW-1185">Reference proteome</keyword>
<accession>A0ABU5ZV07</accession>
<dbReference type="Gene3D" id="3.10.450.50">
    <property type="match status" value="1"/>
</dbReference>
<comment type="caution">
    <text evidence="2">The sequence shown here is derived from an EMBL/GenBank/DDBJ whole genome shotgun (WGS) entry which is preliminary data.</text>
</comment>
<evidence type="ECO:0000313" key="3">
    <source>
        <dbReference type="Proteomes" id="UP001327027"/>
    </source>
</evidence>
<dbReference type="SUPFAM" id="SSF54427">
    <property type="entry name" value="NTF2-like"/>
    <property type="match status" value="1"/>
</dbReference>
<evidence type="ECO:0000259" key="1">
    <source>
        <dbReference type="Pfam" id="PF12680"/>
    </source>
</evidence>
<organism evidence="2 3">
    <name type="scientific">Aquimarina gracilis</name>
    <dbReference type="NCBI Taxonomy" id="874422"/>
    <lineage>
        <taxon>Bacteria</taxon>
        <taxon>Pseudomonadati</taxon>
        <taxon>Bacteroidota</taxon>
        <taxon>Flavobacteriia</taxon>
        <taxon>Flavobacteriales</taxon>
        <taxon>Flavobacteriaceae</taxon>
        <taxon>Aquimarina</taxon>
    </lineage>
</organism>
<dbReference type="RefSeq" id="WP_324179125.1">
    <property type="nucleotide sequence ID" value="NZ_BAABAW010000008.1"/>
</dbReference>
<name>A0ABU5ZV07_9FLAO</name>
<dbReference type="InterPro" id="IPR032710">
    <property type="entry name" value="NTF2-like_dom_sf"/>
</dbReference>
<feature type="domain" description="SnoaL-like" evidence="1">
    <location>
        <begin position="14"/>
        <end position="107"/>
    </location>
</feature>
<sequence length="116" mass="14008">MSTINQIWEVYRACWNVTDPQERMNKLEKIMTNDFEYHDPNVTLKGHEQLAEYMEQFQKEFKGMSFVISDFNFHHNRSLAHWNMVDEKKEMIANGIDFAYYKNGRIQQITGFFKEN</sequence>
<gene>
    <name evidence="2" type="ORF">U6A24_06445</name>
</gene>
<protein>
    <submittedName>
        <fullName evidence="2">Nuclear transport factor 2 family protein</fullName>
    </submittedName>
</protein>
<reference evidence="2 3" key="1">
    <citation type="journal article" date="2013" name="Int. J. Syst. Evol. Microbiol.">
        <title>Aquimarina gracilis sp. nov., isolated from the gut microflora of a mussel, Mytilus coruscus, and emended description of Aquimarina spongiae.</title>
        <authorList>
            <person name="Park S.C."/>
            <person name="Choe H.N."/>
            <person name="Baik K.S."/>
            <person name="Seong C.N."/>
        </authorList>
    </citation>
    <scope>NUCLEOTIDE SEQUENCE [LARGE SCALE GENOMIC DNA]</scope>
    <source>
        <strain evidence="2 3">PSC32</strain>
    </source>
</reference>